<dbReference type="InterPro" id="IPR044920">
    <property type="entry name" value="MnmG_C_subdom_sf"/>
</dbReference>
<evidence type="ECO:0000313" key="8">
    <source>
        <dbReference type="EMBL" id="KAJ7641521.1"/>
    </source>
</evidence>
<dbReference type="Gene3D" id="1.10.150.570">
    <property type="entry name" value="GidA associated domain, C-terminal subdomain"/>
    <property type="match status" value="1"/>
</dbReference>
<reference evidence="8" key="1">
    <citation type="submission" date="2023-03" db="EMBL/GenBank/DDBJ databases">
        <title>Massive genome expansion in bonnet fungi (Mycena s.s.) driven by repeated elements and novel gene families across ecological guilds.</title>
        <authorList>
            <consortium name="Lawrence Berkeley National Laboratory"/>
            <person name="Harder C.B."/>
            <person name="Miyauchi S."/>
            <person name="Viragh M."/>
            <person name="Kuo A."/>
            <person name="Thoen E."/>
            <person name="Andreopoulos B."/>
            <person name="Lu D."/>
            <person name="Skrede I."/>
            <person name="Drula E."/>
            <person name="Henrissat B."/>
            <person name="Morin E."/>
            <person name="Kohler A."/>
            <person name="Barry K."/>
            <person name="LaButti K."/>
            <person name="Morin E."/>
            <person name="Salamov A."/>
            <person name="Lipzen A."/>
            <person name="Mereny Z."/>
            <person name="Hegedus B."/>
            <person name="Baldrian P."/>
            <person name="Stursova M."/>
            <person name="Weitz H."/>
            <person name="Taylor A."/>
            <person name="Grigoriev I.V."/>
            <person name="Nagy L.G."/>
            <person name="Martin F."/>
            <person name="Kauserud H."/>
        </authorList>
    </citation>
    <scope>NUCLEOTIDE SEQUENCE</scope>
    <source>
        <strain evidence="8">9284</strain>
    </source>
</reference>
<comment type="cofactor">
    <cofactor evidence="1">
        <name>FAD</name>
        <dbReference type="ChEBI" id="CHEBI:57692"/>
    </cofactor>
</comment>
<dbReference type="Pfam" id="PF21680">
    <property type="entry name" value="GIDA_C_1st"/>
    <property type="match status" value="1"/>
</dbReference>
<dbReference type="InterPro" id="IPR047001">
    <property type="entry name" value="MnmG_C_subdom"/>
</dbReference>
<dbReference type="GO" id="GO:0070899">
    <property type="term" value="P:mitochondrial tRNA wobble uridine modification"/>
    <property type="evidence" value="ECO:0007669"/>
    <property type="project" value="UniProtKB-ARBA"/>
</dbReference>
<sequence>MLRSGWRAVRHGSSKRFLSLSTQYDVCIIGGGHAGCEAAAGSARSGARTLLLTQNVETIGELSCNPSIGGVGKGTLVREVDALDGLMGVVADKAGIQFTVLNRSKGAAVWGPRAQMDRKLYKKHMQRAIFEQPNLDVRAGSVFDLIFDHSEPLAPNQWGKISGVKLDSGETISCSQVVVCTGTFLSGEIHIGPKTFPAGRLNEAPSVGLSASLNAAGFKLGRLQTGTPARLDRNTIDFTGMEKQEGDRPASPFSYMNTSVDNSENQIPCYRTATTPETHQKVKDSLHLSVHIQETKKGPRYCPSLEAKILRFNKSSHTVWLEPEGYDSDVIYPNGISCSMAEELQEPMLRTIPGLQNVKVVRPAYGVEYDYVDPRELTGTLETKRIKGLFLAGQINGTTGYEEAAAQGIIAGINAGLAATHRPPLVLTRADGYTGVMIDDLIVKGAEEPYRMFTSRSEYRMTIRSDNADLRLTEMGRRAGVVSDRRWTHFEATRAQLAEATRLLHSVSLSPQTWNSHGIKVNLDGVFRSAYRMLPYPGLQESHLRAAVPALADIDSQILARVKIDGQYSPFVSRQEADLEEFMKDEAVVLDPEIDYQTVVGLSSEIRERLQRIRPATLGAAKRMEGMTPPSIVQLLRYAKKTVSVPA</sequence>
<evidence type="ECO:0000256" key="1">
    <source>
        <dbReference type="ARBA" id="ARBA00001974"/>
    </source>
</evidence>
<proteinExistence type="inferred from homology"/>
<dbReference type="FunFam" id="1.10.150.570:FF:000001">
    <property type="entry name" value="tRNA uridine 5-carboxymethylaminomethyl modification enzyme MnmG"/>
    <property type="match status" value="1"/>
</dbReference>
<dbReference type="FunFam" id="3.50.50.60:FF:000145">
    <property type="entry name" value="tRNA uridine 5-carboxymethylaminomethyl modification enzyme"/>
    <property type="match status" value="1"/>
</dbReference>
<dbReference type="NCBIfam" id="TIGR00136">
    <property type="entry name" value="mnmG_gidA"/>
    <property type="match status" value="1"/>
</dbReference>
<keyword evidence="5" id="KW-0274">FAD</keyword>
<dbReference type="Pfam" id="PF13932">
    <property type="entry name" value="SAM_GIDA_C"/>
    <property type="match status" value="1"/>
</dbReference>
<dbReference type="EMBL" id="JARKIF010000004">
    <property type="protein sequence ID" value="KAJ7641521.1"/>
    <property type="molecule type" value="Genomic_DNA"/>
</dbReference>
<dbReference type="PROSITE" id="PS01281">
    <property type="entry name" value="GIDA_2"/>
    <property type="match status" value="1"/>
</dbReference>
<protein>
    <submittedName>
        <fullName evidence="8">Glucose inhibited division protein A-domain-containing protein</fullName>
    </submittedName>
</protein>
<organism evidence="8 9">
    <name type="scientific">Roridomyces roridus</name>
    <dbReference type="NCBI Taxonomy" id="1738132"/>
    <lineage>
        <taxon>Eukaryota</taxon>
        <taxon>Fungi</taxon>
        <taxon>Dikarya</taxon>
        <taxon>Basidiomycota</taxon>
        <taxon>Agaricomycotina</taxon>
        <taxon>Agaricomycetes</taxon>
        <taxon>Agaricomycetidae</taxon>
        <taxon>Agaricales</taxon>
        <taxon>Marasmiineae</taxon>
        <taxon>Mycenaceae</taxon>
        <taxon>Roridomyces</taxon>
    </lineage>
</organism>
<evidence type="ECO:0000256" key="5">
    <source>
        <dbReference type="ARBA" id="ARBA00022827"/>
    </source>
</evidence>
<accession>A0AAD7FSY6</accession>
<comment type="function">
    <text evidence="6">Component of the MSS1-MTO1 complex that catalyzes the 5-carboxymethylaminomethyluridine (cmnm(5)U) modification at the 34th wobble position (U34) of mitochondrial tRNAs.</text>
</comment>
<keyword evidence="4" id="KW-0819">tRNA processing</keyword>
<dbReference type="Proteomes" id="UP001221142">
    <property type="component" value="Unassembled WGS sequence"/>
</dbReference>
<evidence type="ECO:0000313" key="9">
    <source>
        <dbReference type="Proteomes" id="UP001221142"/>
    </source>
</evidence>
<dbReference type="GO" id="GO:0005739">
    <property type="term" value="C:mitochondrion"/>
    <property type="evidence" value="ECO:0007669"/>
    <property type="project" value="GOC"/>
</dbReference>
<gene>
    <name evidence="8" type="ORF">FB45DRAFT_900403</name>
</gene>
<evidence type="ECO:0000256" key="4">
    <source>
        <dbReference type="ARBA" id="ARBA00022694"/>
    </source>
</evidence>
<evidence type="ECO:0000256" key="2">
    <source>
        <dbReference type="ARBA" id="ARBA00007653"/>
    </source>
</evidence>
<evidence type="ECO:0000256" key="6">
    <source>
        <dbReference type="ARBA" id="ARBA00054993"/>
    </source>
</evidence>
<dbReference type="PANTHER" id="PTHR11806:SF0">
    <property type="entry name" value="PROTEIN MTO1 HOMOLOG, MITOCHONDRIAL"/>
    <property type="match status" value="1"/>
</dbReference>
<dbReference type="FunFam" id="3.50.50.60:FF:000002">
    <property type="entry name" value="tRNA uridine 5-carboxymethylaminomethyl modification enzyme MnmG"/>
    <property type="match status" value="1"/>
</dbReference>
<keyword evidence="9" id="KW-1185">Reference proteome</keyword>
<dbReference type="InterPro" id="IPR040131">
    <property type="entry name" value="MnmG_N"/>
</dbReference>
<dbReference type="Gene3D" id="3.50.50.60">
    <property type="entry name" value="FAD/NAD(P)-binding domain"/>
    <property type="match status" value="2"/>
</dbReference>
<dbReference type="InterPro" id="IPR049312">
    <property type="entry name" value="GIDA_C_N"/>
</dbReference>
<dbReference type="InterPro" id="IPR036188">
    <property type="entry name" value="FAD/NAD-bd_sf"/>
</dbReference>
<comment type="caution">
    <text evidence="8">The sequence shown here is derived from an EMBL/GenBank/DDBJ whole genome shotgun (WGS) entry which is preliminary data.</text>
</comment>
<keyword evidence="3" id="KW-0285">Flavoprotein</keyword>
<name>A0AAD7FSY6_9AGAR</name>
<evidence type="ECO:0000256" key="3">
    <source>
        <dbReference type="ARBA" id="ARBA00022630"/>
    </source>
</evidence>
<dbReference type="PANTHER" id="PTHR11806">
    <property type="entry name" value="GLUCOSE INHIBITED DIVISION PROTEIN A"/>
    <property type="match status" value="1"/>
</dbReference>
<feature type="domain" description="tRNA uridine 5-carboxymethylaminomethyl modification enzyme C-terminal subdomain" evidence="7">
    <location>
        <begin position="566"/>
        <end position="637"/>
    </location>
</feature>
<dbReference type="PROSITE" id="PS01280">
    <property type="entry name" value="GIDA_1"/>
    <property type="match status" value="1"/>
</dbReference>
<dbReference type="SUPFAM" id="SSF51905">
    <property type="entry name" value="FAD/NAD(P)-binding domain"/>
    <property type="match status" value="1"/>
</dbReference>
<dbReference type="HAMAP" id="MF_00129">
    <property type="entry name" value="MnmG_GidA"/>
    <property type="match status" value="1"/>
</dbReference>
<dbReference type="InterPro" id="IPR026904">
    <property type="entry name" value="MnmG_C"/>
</dbReference>
<dbReference type="GO" id="GO:0050660">
    <property type="term" value="F:flavin adenine dinucleotide binding"/>
    <property type="evidence" value="ECO:0007669"/>
    <property type="project" value="InterPro"/>
</dbReference>
<dbReference type="Pfam" id="PF01134">
    <property type="entry name" value="GIDA"/>
    <property type="match status" value="1"/>
</dbReference>
<dbReference type="InterPro" id="IPR004416">
    <property type="entry name" value="MnmG"/>
</dbReference>
<dbReference type="AlphaFoldDB" id="A0AAD7FSY6"/>
<evidence type="ECO:0000259" key="7">
    <source>
        <dbReference type="SMART" id="SM01228"/>
    </source>
</evidence>
<dbReference type="SMART" id="SM01228">
    <property type="entry name" value="GIDA_assoc_3"/>
    <property type="match status" value="1"/>
</dbReference>
<dbReference type="InterPro" id="IPR002218">
    <property type="entry name" value="MnmG-rel"/>
</dbReference>
<comment type="similarity">
    <text evidence="2">Belongs to the MnmG family.</text>
</comment>
<dbReference type="GO" id="GO:0030488">
    <property type="term" value="P:tRNA methylation"/>
    <property type="evidence" value="ECO:0007669"/>
    <property type="project" value="TreeGrafter"/>
</dbReference>
<dbReference type="InterPro" id="IPR020595">
    <property type="entry name" value="MnmG-rel_CS"/>
</dbReference>